<sequence>MATFSAASIPFSAASIPFSAVSTPFSAASKPSFMSSSVCFSACCSFFLIPNSGMSSAAAGGDLTAVSAVVAVRRRRTQSLRPAERGGEDATCLEPPEMELRTRRSGMELERGSASEAVDAMETELDFAFRGGRGFKTLFGQCLFCVAISPLAKVCDRRTLSFIN</sequence>
<evidence type="ECO:0000313" key="1">
    <source>
        <dbReference type="EMBL" id="KAJ8431566.1"/>
    </source>
</evidence>
<gene>
    <name evidence="1" type="ORF">Cgig2_025608</name>
</gene>
<dbReference type="AlphaFoldDB" id="A0A9Q1Q807"/>
<proteinExistence type="predicted"/>
<accession>A0A9Q1Q807</accession>
<keyword evidence="2" id="KW-1185">Reference proteome</keyword>
<name>A0A9Q1Q807_9CARY</name>
<dbReference type="Proteomes" id="UP001153076">
    <property type="component" value="Unassembled WGS sequence"/>
</dbReference>
<dbReference type="EMBL" id="JAKOGI010000680">
    <property type="protein sequence ID" value="KAJ8431566.1"/>
    <property type="molecule type" value="Genomic_DNA"/>
</dbReference>
<comment type="caution">
    <text evidence="1">The sequence shown here is derived from an EMBL/GenBank/DDBJ whole genome shotgun (WGS) entry which is preliminary data.</text>
</comment>
<reference evidence="1" key="1">
    <citation type="submission" date="2022-04" db="EMBL/GenBank/DDBJ databases">
        <title>Carnegiea gigantea Genome sequencing and assembly v2.</title>
        <authorList>
            <person name="Copetti D."/>
            <person name="Sanderson M.J."/>
            <person name="Burquez A."/>
            <person name="Wojciechowski M.F."/>
        </authorList>
    </citation>
    <scope>NUCLEOTIDE SEQUENCE</scope>
    <source>
        <strain evidence="1">SGP5-SGP5p</strain>
        <tissue evidence="1">Aerial part</tissue>
    </source>
</reference>
<evidence type="ECO:0000313" key="2">
    <source>
        <dbReference type="Proteomes" id="UP001153076"/>
    </source>
</evidence>
<organism evidence="1 2">
    <name type="scientific">Carnegiea gigantea</name>
    <dbReference type="NCBI Taxonomy" id="171969"/>
    <lineage>
        <taxon>Eukaryota</taxon>
        <taxon>Viridiplantae</taxon>
        <taxon>Streptophyta</taxon>
        <taxon>Embryophyta</taxon>
        <taxon>Tracheophyta</taxon>
        <taxon>Spermatophyta</taxon>
        <taxon>Magnoliopsida</taxon>
        <taxon>eudicotyledons</taxon>
        <taxon>Gunneridae</taxon>
        <taxon>Pentapetalae</taxon>
        <taxon>Caryophyllales</taxon>
        <taxon>Cactineae</taxon>
        <taxon>Cactaceae</taxon>
        <taxon>Cactoideae</taxon>
        <taxon>Echinocereeae</taxon>
        <taxon>Carnegiea</taxon>
    </lineage>
</organism>
<protein>
    <submittedName>
        <fullName evidence="1">Uncharacterized protein</fullName>
    </submittedName>
</protein>